<dbReference type="Gramene" id="CDF35233">
    <property type="protein sequence ID" value="CDF35233"/>
    <property type="gene ID" value="CHC_T00003822001"/>
</dbReference>
<dbReference type="GeneID" id="17322768"/>
<sequence length="50" mass="5608">MGSLLALNRRVTQKANGYGNIALGLTTVPHSDFVLFTNEYIWVWTSDSFC</sequence>
<proteinExistence type="predicted"/>
<dbReference type="RefSeq" id="XP_005715052.1">
    <property type="nucleotide sequence ID" value="XM_005714995.1"/>
</dbReference>
<evidence type="ECO:0000313" key="1">
    <source>
        <dbReference type="EMBL" id="CDF35233.1"/>
    </source>
</evidence>
<dbReference type="AlphaFoldDB" id="R7QBR5"/>
<dbReference type="KEGG" id="ccp:CHC_T00003822001"/>
<protein>
    <submittedName>
        <fullName evidence="1">Uncharacterized protein</fullName>
    </submittedName>
</protein>
<keyword evidence="2" id="KW-1185">Reference proteome</keyword>
<gene>
    <name evidence="1" type="ORF">CHC_T00003822001</name>
</gene>
<reference evidence="2" key="1">
    <citation type="journal article" date="2013" name="Proc. Natl. Acad. Sci. U.S.A.">
        <title>Genome structure and metabolic features in the red seaweed Chondrus crispus shed light on evolution of the Archaeplastida.</title>
        <authorList>
            <person name="Collen J."/>
            <person name="Porcel B."/>
            <person name="Carre W."/>
            <person name="Ball S.G."/>
            <person name="Chaparro C."/>
            <person name="Tonon T."/>
            <person name="Barbeyron T."/>
            <person name="Michel G."/>
            <person name="Noel B."/>
            <person name="Valentin K."/>
            <person name="Elias M."/>
            <person name="Artiguenave F."/>
            <person name="Arun A."/>
            <person name="Aury J.M."/>
            <person name="Barbosa-Neto J.F."/>
            <person name="Bothwell J.H."/>
            <person name="Bouget F.Y."/>
            <person name="Brillet L."/>
            <person name="Cabello-Hurtado F."/>
            <person name="Capella-Gutierrez S."/>
            <person name="Charrier B."/>
            <person name="Cladiere L."/>
            <person name="Cock J.M."/>
            <person name="Coelho S.M."/>
            <person name="Colleoni C."/>
            <person name="Czjzek M."/>
            <person name="Da Silva C."/>
            <person name="Delage L."/>
            <person name="Denoeud F."/>
            <person name="Deschamps P."/>
            <person name="Dittami S.M."/>
            <person name="Gabaldon T."/>
            <person name="Gachon C.M."/>
            <person name="Groisillier A."/>
            <person name="Herve C."/>
            <person name="Jabbari K."/>
            <person name="Katinka M."/>
            <person name="Kloareg B."/>
            <person name="Kowalczyk N."/>
            <person name="Labadie K."/>
            <person name="Leblanc C."/>
            <person name="Lopez P.J."/>
            <person name="McLachlan D.H."/>
            <person name="Meslet-Cladiere L."/>
            <person name="Moustafa A."/>
            <person name="Nehr Z."/>
            <person name="Nyvall Collen P."/>
            <person name="Panaud O."/>
            <person name="Partensky F."/>
            <person name="Poulain J."/>
            <person name="Rensing S.A."/>
            <person name="Rousvoal S."/>
            <person name="Samson G."/>
            <person name="Symeonidi A."/>
            <person name="Weissenbach J."/>
            <person name="Zambounis A."/>
            <person name="Wincker P."/>
            <person name="Boyen C."/>
        </authorList>
    </citation>
    <scope>NUCLEOTIDE SEQUENCE [LARGE SCALE GENOMIC DNA]</scope>
    <source>
        <strain evidence="2">cv. Stackhouse</strain>
    </source>
</reference>
<organism evidence="1 2">
    <name type="scientific">Chondrus crispus</name>
    <name type="common">Carrageen Irish moss</name>
    <name type="synonym">Polymorpha crispa</name>
    <dbReference type="NCBI Taxonomy" id="2769"/>
    <lineage>
        <taxon>Eukaryota</taxon>
        <taxon>Rhodophyta</taxon>
        <taxon>Florideophyceae</taxon>
        <taxon>Rhodymeniophycidae</taxon>
        <taxon>Gigartinales</taxon>
        <taxon>Gigartinaceae</taxon>
        <taxon>Chondrus</taxon>
    </lineage>
</organism>
<accession>R7QBR5</accession>
<dbReference type="Proteomes" id="UP000012073">
    <property type="component" value="Unassembled WGS sequence"/>
</dbReference>
<evidence type="ECO:0000313" key="2">
    <source>
        <dbReference type="Proteomes" id="UP000012073"/>
    </source>
</evidence>
<name>R7QBR5_CHOCR</name>
<dbReference type="EMBL" id="HG001723">
    <property type="protein sequence ID" value="CDF35233.1"/>
    <property type="molecule type" value="Genomic_DNA"/>
</dbReference>